<dbReference type="InterPro" id="IPR036286">
    <property type="entry name" value="LexA/Signal_pep-like_sf"/>
</dbReference>
<dbReference type="RefSeq" id="WP_014835112.1">
    <property type="nucleotide sequence ID" value="NC_003413.1"/>
</dbReference>
<dbReference type="GeneID" id="13302128"/>
<dbReference type="EMBL" id="CP023154">
    <property type="protein sequence ID" value="QEK78042.1"/>
    <property type="molecule type" value="Genomic_DNA"/>
</dbReference>
<dbReference type="GO" id="GO:0012505">
    <property type="term" value="C:endomembrane system"/>
    <property type="evidence" value="ECO:0007669"/>
    <property type="project" value="UniProtKB-SubCell"/>
</dbReference>
<dbReference type="GO" id="GO:0004252">
    <property type="term" value="F:serine-type endopeptidase activity"/>
    <property type="evidence" value="ECO:0007669"/>
    <property type="project" value="InterPro"/>
</dbReference>
<evidence type="ECO:0000313" key="8">
    <source>
        <dbReference type="EMBL" id="QEK78042.1"/>
    </source>
</evidence>
<dbReference type="GO" id="GO:0006465">
    <property type="term" value="P:signal peptide processing"/>
    <property type="evidence" value="ECO:0007669"/>
    <property type="project" value="InterPro"/>
</dbReference>
<dbReference type="PANTHER" id="PTHR10806">
    <property type="entry name" value="SIGNAL PEPTIDASE COMPLEX CATALYTIC SUBUNIT SEC11"/>
    <property type="match status" value="1"/>
</dbReference>
<feature type="transmembrane region" description="Helical" evidence="6">
    <location>
        <begin position="296"/>
        <end position="313"/>
    </location>
</feature>
<dbReference type="CDD" id="cd06530">
    <property type="entry name" value="S26_SPase_I"/>
    <property type="match status" value="1"/>
</dbReference>
<feature type="domain" description="Peptidase S24/S26A/S26B/S26C" evidence="7">
    <location>
        <begin position="29"/>
        <end position="114"/>
    </location>
</feature>
<sequence>MRLRASDVLMLLVLGGVVFPSVAGYVMGRPIFVSYVYSNSMYPTLKKWDVFFINPLSKGNVGDIVVFNLSGSWTVHRVYAITSEGYITKGDNNVATDQQGGKGSPIPENQVIGKVITLGEKPLKIPKLGKYLASSKSKLPIVFLGLGALLLLPEKNRRKRRRRGVTISTTATYLIVISILTAGFFIVGTTNWRIINISYASTLGGGERENWYLPGSVVEKNITVQNFAKYRMIGVVEGKIINKTTFALNGGDKVMLPATIIVPNETRIYTEKIRVYMYYPLLPTGVVERMFEKSPYLPLAVEAMIVFLGLLVLKPLLIGDEEEIIIGRFRR</sequence>
<evidence type="ECO:0000256" key="5">
    <source>
        <dbReference type="ARBA" id="ARBA00023136"/>
    </source>
</evidence>
<name>A0A5C0XMV6_PYRFU</name>
<keyword evidence="5 6" id="KW-0472">Membrane</keyword>
<accession>A0A5C0XMV6</accession>
<dbReference type="PANTHER" id="PTHR10806:SF6">
    <property type="entry name" value="SIGNAL PEPTIDASE COMPLEX CATALYTIC SUBUNIT SEC11"/>
    <property type="match status" value="1"/>
</dbReference>
<feature type="transmembrane region" description="Helical" evidence="6">
    <location>
        <begin position="137"/>
        <end position="153"/>
    </location>
</feature>
<comment type="subcellular location">
    <subcellularLocation>
        <location evidence="1">Endomembrane system</location>
    </subcellularLocation>
</comment>
<reference evidence="8 9" key="1">
    <citation type="submission" date="2017-08" db="EMBL/GenBank/DDBJ databases">
        <title>Resequencing and Reannotation of the genome of Pyrococcus furiosus type strain DSM3638.</title>
        <authorList>
            <person name="Reichelt R.M."/>
            <person name="Bunk B."/>
        </authorList>
    </citation>
    <scope>NUCLEOTIDE SEQUENCE [LARGE SCALE GENOMIC DNA]</scope>
    <source>
        <strain evidence="8 9">DSM 3638</strain>
    </source>
</reference>
<dbReference type="Gene3D" id="2.10.109.10">
    <property type="entry name" value="Umud Fragment, subunit A"/>
    <property type="match status" value="1"/>
</dbReference>
<dbReference type="InterPro" id="IPR015927">
    <property type="entry name" value="Peptidase_S24_S26A/B/C"/>
</dbReference>
<evidence type="ECO:0000256" key="2">
    <source>
        <dbReference type="ARBA" id="ARBA00022670"/>
    </source>
</evidence>
<dbReference type="NCBIfam" id="TIGR02228">
    <property type="entry name" value="sigpep_I_arch"/>
    <property type="match status" value="1"/>
</dbReference>
<dbReference type="GeneID" id="41712120"/>
<evidence type="ECO:0000313" key="9">
    <source>
        <dbReference type="Proteomes" id="UP000324354"/>
    </source>
</evidence>
<keyword evidence="2" id="KW-0645">Protease</keyword>
<protein>
    <submittedName>
        <fullName evidence="8">Signal peptidase I</fullName>
    </submittedName>
</protein>
<evidence type="ECO:0000256" key="3">
    <source>
        <dbReference type="ARBA" id="ARBA00022692"/>
    </source>
</evidence>
<dbReference type="PRINTS" id="PR00728">
    <property type="entry name" value="SIGNALPTASE"/>
</dbReference>
<keyword evidence="2" id="KW-0378">Hydrolase</keyword>
<feature type="transmembrane region" description="Helical" evidence="6">
    <location>
        <begin position="165"/>
        <end position="187"/>
    </location>
</feature>
<dbReference type="GO" id="GO:0016020">
    <property type="term" value="C:membrane"/>
    <property type="evidence" value="ECO:0007669"/>
    <property type="project" value="InterPro"/>
</dbReference>
<dbReference type="OrthoDB" id="50404at2157"/>
<proteinExistence type="predicted"/>
<evidence type="ECO:0000256" key="1">
    <source>
        <dbReference type="ARBA" id="ARBA00004308"/>
    </source>
</evidence>
<dbReference type="AlphaFoldDB" id="A0A5C0XMV6"/>
<gene>
    <name evidence="8" type="ORF">PFDSM3638_01585</name>
</gene>
<keyword evidence="4 6" id="KW-1133">Transmembrane helix</keyword>
<keyword evidence="3 6" id="KW-0812">Transmembrane</keyword>
<evidence type="ECO:0000256" key="6">
    <source>
        <dbReference type="SAM" id="Phobius"/>
    </source>
</evidence>
<organism evidence="8 9">
    <name type="scientific">Pyrococcus furiosus (strain ATCC 43587 / DSM 3638 / JCM 8422 / Vc1)</name>
    <dbReference type="NCBI Taxonomy" id="186497"/>
    <lineage>
        <taxon>Archaea</taxon>
        <taxon>Methanobacteriati</taxon>
        <taxon>Methanobacteriota</taxon>
        <taxon>Thermococci</taxon>
        <taxon>Thermococcales</taxon>
        <taxon>Thermococcaceae</taxon>
        <taxon>Pyrococcus</taxon>
    </lineage>
</organism>
<dbReference type="Pfam" id="PF00717">
    <property type="entry name" value="Peptidase_S24"/>
    <property type="match status" value="1"/>
</dbReference>
<dbReference type="InterPro" id="IPR001733">
    <property type="entry name" value="Peptidase_S26B"/>
</dbReference>
<dbReference type="SUPFAM" id="SSF51306">
    <property type="entry name" value="LexA/Signal peptidase"/>
    <property type="match status" value="1"/>
</dbReference>
<dbReference type="Proteomes" id="UP000324354">
    <property type="component" value="Chromosome"/>
</dbReference>
<evidence type="ECO:0000259" key="7">
    <source>
        <dbReference type="Pfam" id="PF00717"/>
    </source>
</evidence>
<dbReference type="InterPro" id="IPR019533">
    <property type="entry name" value="Peptidase_S26"/>
</dbReference>
<evidence type="ECO:0000256" key="4">
    <source>
        <dbReference type="ARBA" id="ARBA00022989"/>
    </source>
</evidence>